<proteinExistence type="predicted"/>
<dbReference type="OrthoDB" id="687262at2759"/>
<dbReference type="PANTHER" id="PTHR45224">
    <property type="entry name" value="OS01G0527900 PROTEIN-RELATED"/>
    <property type="match status" value="1"/>
</dbReference>
<keyword evidence="3" id="KW-1185">Reference proteome</keyword>
<dbReference type="EMBL" id="JACEFO010001965">
    <property type="protein sequence ID" value="KAF8691524.1"/>
    <property type="molecule type" value="Genomic_DNA"/>
</dbReference>
<feature type="compositionally biased region" description="Basic residues" evidence="1">
    <location>
        <begin position="1"/>
        <end position="12"/>
    </location>
</feature>
<feature type="region of interest" description="Disordered" evidence="1">
    <location>
        <begin position="189"/>
        <end position="212"/>
    </location>
</feature>
<dbReference type="Proteomes" id="UP000636709">
    <property type="component" value="Unassembled WGS sequence"/>
</dbReference>
<sequence>MNRTNSKKRQSKSTRAAGEPNTVVPGGASNPCAGGGRSSAAGAGSALGASALPIPCAPGASSLPTPRAPPTVLMLVLHKWDHKLQKQLAQVGSQVTETTDVEDDDSIQPTNSNGRSNASAICIDPTDARLDRRLNWSNEEDIRLVSAWLHNSIDLVDGNDKKSDQYWSSVTSTYNNTTKCNPLVVNGEGAPKQRPIGRNKAKEERNGKRKEPKAISAIGEKLDKFIDATTKDQKIAEDGASSLFSTYFL</sequence>
<reference evidence="2" key="1">
    <citation type="submission" date="2020-07" db="EMBL/GenBank/DDBJ databases">
        <title>Genome sequence and genetic diversity analysis of an under-domesticated orphan crop, white fonio (Digitaria exilis).</title>
        <authorList>
            <person name="Bennetzen J.L."/>
            <person name="Chen S."/>
            <person name="Ma X."/>
            <person name="Wang X."/>
            <person name="Yssel A.E.J."/>
            <person name="Chaluvadi S.R."/>
            <person name="Johnson M."/>
            <person name="Gangashetty P."/>
            <person name="Hamidou F."/>
            <person name="Sanogo M.D."/>
            <person name="Zwaenepoel A."/>
            <person name="Wallace J."/>
            <person name="Van De Peer Y."/>
            <person name="Van Deynze A."/>
        </authorList>
    </citation>
    <scope>NUCLEOTIDE SEQUENCE</scope>
    <source>
        <tissue evidence="2">Leaves</tissue>
    </source>
</reference>
<organism evidence="2 3">
    <name type="scientific">Digitaria exilis</name>
    <dbReference type="NCBI Taxonomy" id="1010633"/>
    <lineage>
        <taxon>Eukaryota</taxon>
        <taxon>Viridiplantae</taxon>
        <taxon>Streptophyta</taxon>
        <taxon>Embryophyta</taxon>
        <taxon>Tracheophyta</taxon>
        <taxon>Spermatophyta</taxon>
        <taxon>Magnoliopsida</taxon>
        <taxon>Liliopsida</taxon>
        <taxon>Poales</taxon>
        <taxon>Poaceae</taxon>
        <taxon>PACMAD clade</taxon>
        <taxon>Panicoideae</taxon>
        <taxon>Panicodae</taxon>
        <taxon>Paniceae</taxon>
        <taxon>Anthephorinae</taxon>
        <taxon>Digitaria</taxon>
    </lineage>
</organism>
<feature type="compositionally biased region" description="Polar residues" evidence="1">
    <location>
        <begin position="107"/>
        <end position="119"/>
    </location>
</feature>
<evidence type="ECO:0000313" key="3">
    <source>
        <dbReference type="Proteomes" id="UP000636709"/>
    </source>
</evidence>
<evidence type="ECO:0000256" key="1">
    <source>
        <dbReference type="SAM" id="MobiDB-lite"/>
    </source>
</evidence>
<protein>
    <submittedName>
        <fullName evidence="2">Uncharacterized protein</fullName>
    </submittedName>
</protein>
<dbReference type="AlphaFoldDB" id="A0A835EHN7"/>
<gene>
    <name evidence="2" type="ORF">HU200_040671</name>
</gene>
<name>A0A835EHN7_9POAL</name>
<feature type="region of interest" description="Disordered" evidence="1">
    <location>
        <begin position="1"/>
        <end position="44"/>
    </location>
</feature>
<dbReference type="PANTHER" id="PTHR45224:SF5">
    <property type="entry name" value="OS02G0311800 PROTEIN"/>
    <property type="match status" value="1"/>
</dbReference>
<accession>A0A835EHN7</accession>
<comment type="caution">
    <text evidence="2">The sequence shown here is derived from an EMBL/GenBank/DDBJ whole genome shotgun (WGS) entry which is preliminary data.</text>
</comment>
<evidence type="ECO:0000313" key="2">
    <source>
        <dbReference type="EMBL" id="KAF8691524.1"/>
    </source>
</evidence>
<feature type="region of interest" description="Disordered" evidence="1">
    <location>
        <begin position="95"/>
        <end position="120"/>
    </location>
</feature>